<name>A0A1Z4N9P8_9CYAN</name>
<dbReference type="Proteomes" id="UP000218785">
    <property type="component" value="Chromosome"/>
</dbReference>
<dbReference type="KEGG" id="ttq:NIES37_64700"/>
<protein>
    <submittedName>
        <fullName evidence="1">Uncharacterized protein</fullName>
    </submittedName>
</protein>
<sequence>MKSRDVWLGLAGLTVGLILINSAIAPPALAGRYVLNQTPQTIERYFGRYITKKTNGEQVTYTYAPKSFRQLFKQFPKSDFSITFVRNQAKSITLNFNGDFFQYPGSYNYDKAEATKFYNYIFGYQPPIWKELSAKFSGNETIYFYEYCLGDGVATNFERYGYKQFTDSATLSYNNRCEPPYNLSKN</sequence>
<dbReference type="AlphaFoldDB" id="A0A1Z4N9P8"/>
<dbReference type="RefSeq" id="WP_096582706.1">
    <property type="nucleotide sequence ID" value="NZ_CAWNJS010000001.1"/>
</dbReference>
<dbReference type="EMBL" id="AP018248">
    <property type="protein sequence ID" value="BAZ02457.1"/>
    <property type="molecule type" value="Genomic_DNA"/>
</dbReference>
<evidence type="ECO:0000313" key="2">
    <source>
        <dbReference type="Proteomes" id="UP000218785"/>
    </source>
</evidence>
<organism evidence="1 2">
    <name type="scientific">Tolypothrix tenuis PCC 7101</name>
    <dbReference type="NCBI Taxonomy" id="231146"/>
    <lineage>
        <taxon>Bacteria</taxon>
        <taxon>Bacillati</taxon>
        <taxon>Cyanobacteriota</taxon>
        <taxon>Cyanophyceae</taxon>
        <taxon>Nostocales</taxon>
        <taxon>Tolypothrichaceae</taxon>
        <taxon>Tolypothrix</taxon>
    </lineage>
</organism>
<gene>
    <name evidence="1" type="ORF">NIES37_64700</name>
</gene>
<reference evidence="1 2" key="1">
    <citation type="submission" date="2017-06" db="EMBL/GenBank/DDBJ databases">
        <title>Genome sequencing of cyanobaciteial culture collection at National Institute for Environmental Studies (NIES).</title>
        <authorList>
            <person name="Hirose Y."/>
            <person name="Shimura Y."/>
            <person name="Fujisawa T."/>
            <person name="Nakamura Y."/>
            <person name="Kawachi M."/>
        </authorList>
    </citation>
    <scope>NUCLEOTIDE SEQUENCE [LARGE SCALE GENOMIC DNA]</scope>
    <source>
        <strain evidence="1 2">NIES-37</strain>
    </source>
</reference>
<accession>A0A1Z4N9P8</accession>
<keyword evidence="2" id="KW-1185">Reference proteome</keyword>
<evidence type="ECO:0000313" key="1">
    <source>
        <dbReference type="EMBL" id="BAZ02457.1"/>
    </source>
</evidence>
<proteinExistence type="predicted"/>